<evidence type="ECO:0000313" key="2">
    <source>
        <dbReference type="Proteomes" id="UP000009149"/>
    </source>
</evidence>
<gene>
    <name evidence="1" type="ordered locus">Minf_2328</name>
</gene>
<dbReference type="Proteomes" id="UP000009149">
    <property type="component" value="Chromosome"/>
</dbReference>
<dbReference type="EMBL" id="CP000975">
    <property type="protein sequence ID" value="ACD84382.1"/>
    <property type="molecule type" value="Genomic_DNA"/>
</dbReference>
<evidence type="ECO:0000313" key="1">
    <source>
        <dbReference type="EMBL" id="ACD84382.1"/>
    </source>
</evidence>
<sequence length="48" mass="5245">MTEPLCTGREKGDSISFLIDKLPLLDKSSLPKGQLQLPLEGPYQDQGS</sequence>
<dbReference type="KEGG" id="min:Minf_2328"/>
<protein>
    <submittedName>
        <fullName evidence="1">Uncharacterized protein</fullName>
    </submittedName>
</protein>
<reference evidence="1 2" key="1">
    <citation type="journal article" date="2008" name="Biol. Direct">
        <title>Complete genome sequence of the extremely acidophilic methanotroph isolate V4, Methylacidiphilum infernorum, a representative of the bacterial phylum Verrucomicrobia.</title>
        <authorList>
            <person name="Hou S."/>
            <person name="Makarova K.S."/>
            <person name="Saw J.H."/>
            <person name="Senin P."/>
            <person name="Ly B.V."/>
            <person name="Zhou Z."/>
            <person name="Ren Y."/>
            <person name="Wang J."/>
            <person name="Galperin M.Y."/>
            <person name="Omelchenko M.V."/>
            <person name="Wolf Y.I."/>
            <person name="Yutin N."/>
            <person name="Koonin E.V."/>
            <person name="Stott M.B."/>
            <person name="Mountain B.W."/>
            <person name="Crowe M.A."/>
            <person name="Smirnova A.V."/>
            <person name="Dunfield P.F."/>
            <person name="Feng L."/>
            <person name="Wang L."/>
            <person name="Alam M."/>
        </authorList>
    </citation>
    <scope>NUCLEOTIDE SEQUENCE [LARGE SCALE GENOMIC DNA]</scope>
    <source>
        <strain evidence="2">Isolate V4</strain>
    </source>
</reference>
<accession>B3E0F3</accession>
<dbReference type="HOGENOM" id="CLU_3154738_0_0_0"/>
<name>B3E0F3_METI4</name>
<dbReference type="AlphaFoldDB" id="B3E0F3"/>
<proteinExistence type="predicted"/>
<organism evidence="1 2">
    <name type="scientific">Methylacidiphilum infernorum (isolate V4)</name>
    <name type="common">Methylokorus infernorum (strain V4)</name>
    <dbReference type="NCBI Taxonomy" id="481448"/>
    <lineage>
        <taxon>Bacteria</taxon>
        <taxon>Pseudomonadati</taxon>
        <taxon>Verrucomicrobiota</taxon>
        <taxon>Methylacidiphilae</taxon>
        <taxon>Methylacidiphilales</taxon>
        <taxon>Methylacidiphilaceae</taxon>
        <taxon>Methylacidiphilum (ex Ratnadevi et al. 2023)</taxon>
    </lineage>
</organism>